<organism evidence="1 2">
    <name type="scientific">Gigaspora margarita</name>
    <dbReference type="NCBI Taxonomy" id="4874"/>
    <lineage>
        <taxon>Eukaryota</taxon>
        <taxon>Fungi</taxon>
        <taxon>Fungi incertae sedis</taxon>
        <taxon>Mucoromycota</taxon>
        <taxon>Glomeromycotina</taxon>
        <taxon>Glomeromycetes</taxon>
        <taxon>Diversisporales</taxon>
        <taxon>Gigasporaceae</taxon>
        <taxon>Gigaspora</taxon>
    </lineage>
</organism>
<evidence type="ECO:0000313" key="2">
    <source>
        <dbReference type="Proteomes" id="UP000789901"/>
    </source>
</evidence>
<comment type="caution">
    <text evidence="1">The sequence shown here is derived from an EMBL/GenBank/DDBJ whole genome shotgun (WGS) entry which is preliminary data.</text>
</comment>
<keyword evidence="2" id="KW-1185">Reference proteome</keyword>
<sequence length="200" mass="23168">SDSKNESDIENEIAVEYENVIENENENIIRKQFLESDEITKLSTICCVHDCTVRITREFTLKQLTVIAIVENNDPTIIIFLKSKVFVPIDETVQHYIEPFEIDNDIYLSGKNLLNMNLLLGLNVMISDQTTQTIKIVDEYSTFYLYVEKRFGDREPSDFWIEVKYLTTNSYISSKTCSINQNLCSTTAILVGTFYHHLIK</sequence>
<dbReference type="EMBL" id="CAJVQB010051196">
    <property type="protein sequence ID" value="CAG8835302.1"/>
    <property type="molecule type" value="Genomic_DNA"/>
</dbReference>
<dbReference type="Proteomes" id="UP000789901">
    <property type="component" value="Unassembled WGS sequence"/>
</dbReference>
<reference evidence="1 2" key="1">
    <citation type="submission" date="2021-06" db="EMBL/GenBank/DDBJ databases">
        <authorList>
            <person name="Kallberg Y."/>
            <person name="Tangrot J."/>
            <person name="Rosling A."/>
        </authorList>
    </citation>
    <scope>NUCLEOTIDE SEQUENCE [LARGE SCALE GENOMIC DNA]</scope>
    <source>
        <strain evidence="1 2">120-4 pot B 10/14</strain>
    </source>
</reference>
<accession>A0ABN7WLR1</accession>
<feature type="non-terminal residue" evidence="1">
    <location>
        <position position="200"/>
    </location>
</feature>
<proteinExistence type="predicted"/>
<feature type="non-terminal residue" evidence="1">
    <location>
        <position position="1"/>
    </location>
</feature>
<name>A0ABN7WLR1_GIGMA</name>
<evidence type="ECO:0000313" key="1">
    <source>
        <dbReference type="EMBL" id="CAG8835302.1"/>
    </source>
</evidence>
<gene>
    <name evidence="1" type="ORF">GMARGA_LOCUS32501</name>
</gene>
<protein>
    <submittedName>
        <fullName evidence="1">26826_t:CDS:1</fullName>
    </submittedName>
</protein>